<proteinExistence type="predicted"/>
<keyword evidence="2" id="KW-1185">Reference proteome</keyword>
<organism evidence="1 2">
    <name type="scientific">Paraconiothyrium brasiliense</name>
    <dbReference type="NCBI Taxonomy" id="300254"/>
    <lineage>
        <taxon>Eukaryota</taxon>
        <taxon>Fungi</taxon>
        <taxon>Dikarya</taxon>
        <taxon>Ascomycota</taxon>
        <taxon>Pezizomycotina</taxon>
        <taxon>Dothideomycetes</taxon>
        <taxon>Pleosporomycetidae</taxon>
        <taxon>Pleosporales</taxon>
        <taxon>Massarineae</taxon>
        <taxon>Didymosphaeriaceae</taxon>
        <taxon>Paraconiothyrium</taxon>
    </lineage>
</organism>
<comment type="caution">
    <text evidence="1">The sequence shown here is derived from an EMBL/GenBank/DDBJ whole genome shotgun (WGS) entry which is preliminary data.</text>
</comment>
<evidence type="ECO:0000313" key="2">
    <source>
        <dbReference type="Proteomes" id="UP001521785"/>
    </source>
</evidence>
<name>A0ABR3RBG8_9PLEO</name>
<gene>
    <name evidence="1" type="ORF">SLS60_006553</name>
</gene>
<protein>
    <submittedName>
        <fullName evidence="1">Uncharacterized protein</fullName>
    </submittedName>
</protein>
<dbReference type="EMBL" id="JAKJXO020000008">
    <property type="protein sequence ID" value="KAL1601638.1"/>
    <property type="molecule type" value="Genomic_DNA"/>
</dbReference>
<sequence length="320" mass="36025">MPSFMTLPREIRDQICTCSILLSDTPPDTTRPSKELIEKRVQPATPSLEAWSKVVLYLPKPPNTCTTSLLQTNKQLYAETLATLDRLAANPPDYALDLIILDESLLLPTWTSVPVITNRVDTVHVSFRISGAYENRKKHRKLGSYQGFRGGDGAGPAMGWQLYAVLERFIKAGARGETGSPNTHMHVTAKCIRIDVQTPLVFGVERFGEWPSDVSGRRKSEGGNHVLEPDYLVAFVLSHLNGLLGGLDYEWFKYGQILFEHVDLIVVCKDGVEETRLDVATMLKELGDISDRRSYLEQFGNYKEDTMRLRKERGLKVLDE</sequence>
<reference evidence="1 2" key="1">
    <citation type="submission" date="2024-02" db="EMBL/GenBank/DDBJ databases">
        <title>De novo assembly and annotation of 12 fungi associated with fruit tree decline syndrome in Ontario, Canada.</title>
        <authorList>
            <person name="Sulman M."/>
            <person name="Ellouze W."/>
            <person name="Ilyukhin E."/>
        </authorList>
    </citation>
    <scope>NUCLEOTIDE SEQUENCE [LARGE SCALE GENOMIC DNA]</scope>
    <source>
        <strain evidence="1 2">M42-189</strain>
    </source>
</reference>
<accession>A0ABR3RBG8</accession>
<evidence type="ECO:0000313" key="1">
    <source>
        <dbReference type="EMBL" id="KAL1601638.1"/>
    </source>
</evidence>
<dbReference type="Proteomes" id="UP001521785">
    <property type="component" value="Unassembled WGS sequence"/>
</dbReference>